<accession>A0A8T0TJY4</accession>
<evidence type="ECO:0000256" key="1">
    <source>
        <dbReference type="SAM" id="MobiDB-lite"/>
    </source>
</evidence>
<sequence length="129" mass="13414">MGVDFIGSQIEGSALAREETVTVVLALLACLPGCPPLLGQDWDLKMPVSWDLANLEHDAVPAIAAATATAAPPAAAASALSLRPRLLRRRRAGRRVGRSASSTSSSAGWATSASPPWTSVTEAQVKRLN</sequence>
<feature type="compositionally biased region" description="Low complexity" evidence="1">
    <location>
        <begin position="98"/>
        <end position="116"/>
    </location>
</feature>
<dbReference type="AlphaFoldDB" id="A0A8T0TJY4"/>
<keyword evidence="2" id="KW-1133">Transmembrane helix</keyword>
<keyword evidence="2" id="KW-0812">Transmembrane</keyword>
<feature type="transmembrane region" description="Helical" evidence="2">
    <location>
        <begin position="21"/>
        <end position="39"/>
    </location>
</feature>
<evidence type="ECO:0000313" key="3">
    <source>
        <dbReference type="EMBL" id="KAG2609435.1"/>
    </source>
</evidence>
<comment type="caution">
    <text evidence="3">The sequence shown here is derived from an EMBL/GenBank/DDBJ whole genome shotgun (WGS) entry which is preliminary data.</text>
</comment>
<feature type="transmembrane region" description="Helical" evidence="2">
    <location>
        <begin position="59"/>
        <end position="82"/>
    </location>
</feature>
<protein>
    <submittedName>
        <fullName evidence="3">Uncharacterized protein</fullName>
    </submittedName>
</protein>
<gene>
    <name evidence="3" type="ORF">PVAP13_4KG393866</name>
</gene>
<evidence type="ECO:0000313" key="4">
    <source>
        <dbReference type="Proteomes" id="UP000823388"/>
    </source>
</evidence>
<organism evidence="3 4">
    <name type="scientific">Panicum virgatum</name>
    <name type="common">Blackwell switchgrass</name>
    <dbReference type="NCBI Taxonomy" id="38727"/>
    <lineage>
        <taxon>Eukaryota</taxon>
        <taxon>Viridiplantae</taxon>
        <taxon>Streptophyta</taxon>
        <taxon>Embryophyta</taxon>
        <taxon>Tracheophyta</taxon>
        <taxon>Spermatophyta</taxon>
        <taxon>Magnoliopsida</taxon>
        <taxon>Liliopsida</taxon>
        <taxon>Poales</taxon>
        <taxon>Poaceae</taxon>
        <taxon>PACMAD clade</taxon>
        <taxon>Panicoideae</taxon>
        <taxon>Panicodae</taxon>
        <taxon>Paniceae</taxon>
        <taxon>Panicinae</taxon>
        <taxon>Panicum</taxon>
        <taxon>Panicum sect. Hiantes</taxon>
    </lineage>
</organism>
<dbReference type="EMBL" id="CM029043">
    <property type="protein sequence ID" value="KAG2609435.1"/>
    <property type="molecule type" value="Genomic_DNA"/>
</dbReference>
<reference evidence="3 4" key="1">
    <citation type="submission" date="2020-05" db="EMBL/GenBank/DDBJ databases">
        <title>WGS assembly of Panicum virgatum.</title>
        <authorList>
            <person name="Lovell J.T."/>
            <person name="Jenkins J."/>
            <person name="Shu S."/>
            <person name="Juenger T.E."/>
            <person name="Schmutz J."/>
        </authorList>
    </citation>
    <scope>NUCLEOTIDE SEQUENCE [LARGE SCALE GENOMIC DNA]</scope>
    <source>
        <strain evidence="4">cv. AP13</strain>
    </source>
</reference>
<evidence type="ECO:0000256" key="2">
    <source>
        <dbReference type="SAM" id="Phobius"/>
    </source>
</evidence>
<proteinExistence type="predicted"/>
<dbReference type="Proteomes" id="UP000823388">
    <property type="component" value="Chromosome 4K"/>
</dbReference>
<keyword evidence="2" id="KW-0472">Membrane</keyword>
<keyword evidence="4" id="KW-1185">Reference proteome</keyword>
<name>A0A8T0TJY4_PANVG</name>
<feature type="region of interest" description="Disordered" evidence="1">
    <location>
        <begin position="90"/>
        <end position="129"/>
    </location>
</feature>